<dbReference type="InterPro" id="IPR001482">
    <property type="entry name" value="T2SS/T4SS_dom"/>
</dbReference>
<evidence type="ECO:0000256" key="3">
    <source>
        <dbReference type="ARBA" id="ARBA00022840"/>
    </source>
</evidence>
<dbReference type="Pfam" id="PF00437">
    <property type="entry name" value="T2SSE"/>
    <property type="match status" value="1"/>
</dbReference>
<evidence type="ECO:0000256" key="1">
    <source>
        <dbReference type="ARBA" id="ARBA00006611"/>
    </source>
</evidence>
<dbReference type="Proteomes" id="UP000018890">
    <property type="component" value="Unassembled WGS sequence"/>
</dbReference>
<comment type="similarity">
    <text evidence="1">Belongs to the GSP E family.</text>
</comment>
<proteinExistence type="inferred from homology"/>
<dbReference type="EMBL" id="BAUT01000008">
    <property type="protein sequence ID" value="GAE25331.1"/>
    <property type="molecule type" value="Genomic_DNA"/>
</dbReference>
<dbReference type="NCBIfam" id="NF041000">
    <property type="entry name" value="ATPase_ComGA"/>
    <property type="match status" value="1"/>
</dbReference>
<dbReference type="PANTHER" id="PTHR30258">
    <property type="entry name" value="TYPE II SECRETION SYSTEM PROTEIN GSPE-RELATED"/>
    <property type="match status" value="1"/>
</dbReference>
<dbReference type="Gene3D" id="3.40.50.300">
    <property type="entry name" value="P-loop containing nucleotide triphosphate hydrolases"/>
    <property type="match status" value="1"/>
</dbReference>
<dbReference type="RefSeq" id="WP_034743550.1">
    <property type="nucleotide sequence ID" value="NZ_BAUT01000008.1"/>
</dbReference>
<dbReference type="CDD" id="cd01129">
    <property type="entry name" value="PulE-GspE-like"/>
    <property type="match status" value="1"/>
</dbReference>
<keyword evidence="2" id="KW-0547">Nucleotide-binding</keyword>
<name>W4PZQ9_9BACI</name>
<sequence>MYEVEQYSKYMLDEAIHRKVTDIHIVPEDKHCVIMVRFNGRIQNWKSIPIKLAERIISHFKYRSGMDIGESRKPQSASMLYKNKKVTYSLRFSTLPTRNKESLAIRILPNVTFHSFSSLCVLRNQVRDLQELSSLSYGLCLVSGPTGSGKTTTLYSLVEYMMKQGGKTIITIEDPVERFISNTIQIEVNLKTGVTFDSALSASLRHDPDVLLIGEIRDEATAKLAIRAALTGHLVIATVHADDCHSVLLRMKNLGVSELDLMQCCKVILSQRIVQTKCRLCMGECHPSCVKDRLMARAAIFEVLKGLELKQSLKTGRNTGSKPFLKEIKKAWALGYIEENEVERYVSYYF</sequence>
<organism evidence="5 6">
    <name type="scientific">Halalkalibacter wakoensis JCM 9140</name>
    <dbReference type="NCBI Taxonomy" id="1236970"/>
    <lineage>
        <taxon>Bacteria</taxon>
        <taxon>Bacillati</taxon>
        <taxon>Bacillota</taxon>
        <taxon>Bacilli</taxon>
        <taxon>Bacillales</taxon>
        <taxon>Bacillaceae</taxon>
        <taxon>Halalkalibacter</taxon>
    </lineage>
</organism>
<accession>W4PZQ9</accession>
<dbReference type="GO" id="GO:0016887">
    <property type="term" value="F:ATP hydrolysis activity"/>
    <property type="evidence" value="ECO:0007669"/>
    <property type="project" value="TreeGrafter"/>
</dbReference>
<gene>
    <name evidence="5" type="ORF">JCM9140_1320</name>
</gene>
<dbReference type="PANTHER" id="PTHR30258:SF2">
    <property type="entry name" value="COMG OPERON PROTEIN 1"/>
    <property type="match status" value="1"/>
</dbReference>
<dbReference type="InterPro" id="IPR027417">
    <property type="entry name" value="P-loop_NTPase"/>
</dbReference>
<keyword evidence="3" id="KW-0067">ATP-binding</keyword>
<dbReference type="InterPro" id="IPR047667">
    <property type="entry name" value="ATPase_ComGA"/>
</dbReference>
<evidence type="ECO:0000259" key="4">
    <source>
        <dbReference type="PROSITE" id="PS00662"/>
    </source>
</evidence>
<protein>
    <submittedName>
        <fullName evidence="5">Late competence protein</fullName>
    </submittedName>
</protein>
<dbReference type="AlphaFoldDB" id="W4PZQ9"/>
<dbReference type="OrthoDB" id="9808272at2"/>
<dbReference type="PROSITE" id="PS00662">
    <property type="entry name" value="T2SP_E"/>
    <property type="match status" value="1"/>
</dbReference>
<dbReference type="Gene3D" id="3.30.450.90">
    <property type="match status" value="1"/>
</dbReference>
<dbReference type="SUPFAM" id="SSF52540">
    <property type="entry name" value="P-loop containing nucleoside triphosphate hydrolases"/>
    <property type="match status" value="1"/>
</dbReference>
<dbReference type="STRING" id="1236970.JCM9140_1320"/>
<comment type="caution">
    <text evidence="5">The sequence shown here is derived from an EMBL/GenBank/DDBJ whole genome shotgun (WGS) entry which is preliminary data.</text>
</comment>
<dbReference type="GO" id="GO:0005886">
    <property type="term" value="C:plasma membrane"/>
    <property type="evidence" value="ECO:0007669"/>
    <property type="project" value="TreeGrafter"/>
</dbReference>
<evidence type="ECO:0000256" key="2">
    <source>
        <dbReference type="ARBA" id="ARBA00022741"/>
    </source>
</evidence>
<evidence type="ECO:0000313" key="5">
    <source>
        <dbReference type="EMBL" id="GAE25331.1"/>
    </source>
</evidence>
<keyword evidence="6" id="KW-1185">Reference proteome</keyword>
<feature type="domain" description="Bacterial type II secretion system protein E" evidence="4">
    <location>
        <begin position="204"/>
        <end position="218"/>
    </location>
</feature>
<reference evidence="5" key="1">
    <citation type="journal article" date="2014" name="Genome Announc.">
        <title>Draft Genome Sequences of Three Alkaliphilic Bacillus Strains, Bacillus wakoensis JCM 9140T, Bacillus akibai JCM 9157T, and Bacillus hemicellulosilyticus JCM 9152T.</title>
        <authorList>
            <person name="Yuki M."/>
            <person name="Oshima K."/>
            <person name="Suda W."/>
            <person name="Oshida Y."/>
            <person name="Kitamura K."/>
            <person name="Iida T."/>
            <person name="Hattori M."/>
            <person name="Ohkuma M."/>
        </authorList>
    </citation>
    <scope>NUCLEOTIDE SEQUENCE [LARGE SCALE GENOMIC DNA]</scope>
    <source>
        <strain evidence="5">JCM 9140</strain>
    </source>
</reference>
<evidence type="ECO:0000313" key="6">
    <source>
        <dbReference type="Proteomes" id="UP000018890"/>
    </source>
</evidence>
<dbReference type="GO" id="GO:0005524">
    <property type="term" value="F:ATP binding"/>
    <property type="evidence" value="ECO:0007669"/>
    <property type="project" value="UniProtKB-KW"/>
</dbReference>